<dbReference type="GO" id="GO:0016471">
    <property type="term" value="C:vacuolar proton-transporting V-type ATPase complex"/>
    <property type="evidence" value="ECO:0007669"/>
    <property type="project" value="InterPro"/>
</dbReference>
<keyword evidence="4" id="KW-0406">Ion transport</keyword>
<evidence type="ECO:0000256" key="2">
    <source>
        <dbReference type="ARBA" id="ARBA00022448"/>
    </source>
</evidence>
<dbReference type="InterPro" id="IPR005124">
    <property type="entry name" value="V-ATPase_G"/>
</dbReference>
<gene>
    <name evidence="5" type="ORF">RS030_172628</name>
</gene>
<evidence type="ECO:0000256" key="1">
    <source>
        <dbReference type="ARBA" id="ARBA00010066"/>
    </source>
</evidence>
<dbReference type="AlphaFoldDB" id="A0AAV9Y118"/>
<organism evidence="5 6">
    <name type="scientific">Cryptosporidium xiaoi</name>
    <dbReference type="NCBI Taxonomy" id="659607"/>
    <lineage>
        <taxon>Eukaryota</taxon>
        <taxon>Sar</taxon>
        <taxon>Alveolata</taxon>
        <taxon>Apicomplexa</taxon>
        <taxon>Conoidasida</taxon>
        <taxon>Coccidia</taxon>
        <taxon>Eucoccidiorida</taxon>
        <taxon>Eimeriorina</taxon>
        <taxon>Cryptosporidiidae</taxon>
        <taxon>Cryptosporidium</taxon>
    </lineage>
</organism>
<name>A0AAV9Y118_9CRYT</name>
<evidence type="ECO:0000313" key="6">
    <source>
        <dbReference type="Proteomes" id="UP001311799"/>
    </source>
</evidence>
<evidence type="ECO:0000256" key="3">
    <source>
        <dbReference type="ARBA" id="ARBA00022781"/>
    </source>
</evidence>
<keyword evidence="3" id="KW-0375">Hydrogen ion transport</keyword>
<proteinExistence type="inferred from homology"/>
<protein>
    <submittedName>
        <fullName evidence="5">Uncharacterized protein</fullName>
    </submittedName>
</protein>
<dbReference type="Gene3D" id="1.20.5.2950">
    <property type="match status" value="1"/>
</dbReference>
<comment type="caution">
    <text evidence="5">The sequence shown here is derived from an EMBL/GenBank/DDBJ whole genome shotgun (WGS) entry which is preliminary data.</text>
</comment>
<sequence>MFGIIFCCNQKMKSSDTQNDDYSVIEIDKDNIYDRYTVEEKGCGEYENKRNETLRLCIEDLREAEKEANRIVIRAKKNRAEFLNTADDAAKEIVKPYYNMAHDELKEMEISLNKELHIKTLEALLSNDELKDEESDMNEKVNEVVSTVLKNVCEVKLGLQNPEYISRQLNKHRIKSKTRSASYNIKEKLKLLSEKMSNIKKEEKGTHKNNVGKKIKFKNKDDKQTSMSTIELDEDYSKIDNMYGGYRIVSSFNTIHIN</sequence>
<dbReference type="EMBL" id="JAWDEY010000008">
    <property type="protein sequence ID" value="KAK6590155.1"/>
    <property type="molecule type" value="Genomic_DNA"/>
</dbReference>
<reference evidence="5 6" key="1">
    <citation type="submission" date="2023-10" db="EMBL/GenBank/DDBJ databases">
        <title>Comparative genomics analysis reveals potential genetic determinants of host preference in Cryptosporidium xiaoi.</title>
        <authorList>
            <person name="Xiao L."/>
            <person name="Li J."/>
        </authorList>
    </citation>
    <scope>NUCLEOTIDE SEQUENCE [LARGE SCALE GENOMIC DNA]</scope>
    <source>
        <strain evidence="5 6">52996</strain>
    </source>
</reference>
<keyword evidence="2" id="KW-0813">Transport</keyword>
<keyword evidence="6" id="KW-1185">Reference proteome</keyword>
<dbReference type="Proteomes" id="UP001311799">
    <property type="component" value="Unassembled WGS sequence"/>
</dbReference>
<dbReference type="Pfam" id="PF03179">
    <property type="entry name" value="V-ATPase_G"/>
    <property type="match status" value="1"/>
</dbReference>
<evidence type="ECO:0000256" key="4">
    <source>
        <dbReference type="ARBA" id="ARBA00023065"/>
    </source>
</evidence>
<evidence type="ECO:0000313" key="5">
    <source>
        <dbReference type="EMBL" id="KAK6590155.1"/>
    </source>
</evidence>
<comment type="similarity">
    <text evidence="1">Belongs to the V-ATPase G subunit family.</text>
</comment>
<dbReference type="GO" id="GO:0046961">
    <property type="term" value="F:proton-transporting ATPase activity, rotational mechanism"/>
    <property type="evidence" value="ECO:0007669"/>
    <property type="project" value="InterPro"/>
</dbReference>
<accession>A0AAV9Y118</accession>